<dbReference type="Proteomes" id="UP000243459">
    <property type="component" value="Chromosome 6"/>
</dbReference>
<dbReference type="EC" id="3.1.1.11" evidence="4"/>
<name>A0A5P1EJU0_ASPOF</name>
<gene>
    <name evidence="6" type="ORF">A4U43_C06F3280</name>
</gene>
<evidence type="ECO:0000259" key="5">
    <source>
        <dbReference type="Pfam" id="PF01095"/>
    </source>
</evidence>
<dbReference type="InterPro" id="IPR018040">
    <property type="entry name" value="Pectinesterase_Tyr_AS"/>
</dbReference>
<evidence type="ECO:0000256" key="4">
    <source>
        <dbReference type="RuleBase" id="RU000589"/>
    </source>
</evidence>
<sequence>MGPGGVTPDVVVAADGPGTTRRLGAVEEAPAESEERFVIYVKKGVYVENVEIKEKKWMIMLIGDGMDQTVISGDRSVVDGWTTYRSATVGISGRGFIARDLTIENTAGPSKHQAAPLRSDSDLSVYYRCAFRGYQDTLYAYSLCQFYCDCVITGALEVVLKR</sequence>
<dbReference type="PROSITE" id="PS00800">
    <property type="entry name" value="PECTINESTERASE_1"/>
    <property type="match status" value="1"/>
</dbReference>
<feature type="domain" description="Pectinesterase catalytic" evidence="5">
    <location>
        <begin position="9"/>
        <end position="159"/>
    </location>
</feature>
<dbReference type="GO" id="GO:0045490">
    <property type="term" value="P:pectin catabolic process"/>
    <property type="evidence" value="ECO:0007669"/>
    <property type="project" value="UniProtKB-UniRule"/>
</dbReference>
<dbReference type="AlphaFoldDB" id="A0A5P1EJU0"/>
<dbReference type="InterPro" id="IPR000070">
    <property type="entry name" value="Pectinesterase_cat"/>
</dbReference>
<evidence type="ECO:0000256" key="1">
    <source>
        <dbReference type="ARBA" id="ARBA00005184"/>
    </source>
</evidence>
<dbReference type="PANTHER" id="PTHR31707">
    <property type="entry name" value="PECTINESTERASE"/>
    <property type="match status" value="1"/>
</dbReference>
<evidence type="ECO:0000256" key="3">
    <source>
        <dbReference type="ARBA" id="ARBA00023085"/>
    </source>
</evidence>
<evidence type="ECO:0000313" key="6">
    <source>
        <dbReference type="EMBL" id="ONK66013.1"/>
    </source>
</evidence>
<comment type="function">
    <text evidence="4">Acts in the modification of cell walls via demethylesterification of cell wall pectin.</text>
</comment>
<proteinExistence type="predicted"/>
<keyword evidence="2 4" id="KW-0378">Hydrolase</keyword>
<dbReference type="InterPro" id="IPR011050">
    <property type="entry name" value="Pectin_lyase_fold/virulence"/>
</dbReference>
<comment type="pathway">
    <text evidence="1 4">Glycan metabolism; pectin degradation; 2-dehydro-3-deoxy-D-gluconate from pectin: step 1/5.</text>
</comment>
<dbReference type="Gene3D" id="2.160.20.10">
    <property type="entry name" value="Single-stranded right-handed beta-helix, Pectin lyase-like"/>
    <property type="match status" value="1"/>
</dbReference>
<dbReference type="SUPFAM" id="SSF51126">
    <property type="entry name" value="Pectin lyase-like"/>
    <property type="match status" value="1"/>
</dbReference>
<organism evidence="6 7">
    <name type="scientific">Asparagus officinalis</name>
    <name type="common">Garden asparagus</name>
    <dbReference type="NCBI Taxonomy" id="4686"/>
    <lineage>
        <taxon>Eukaryota</taxon>
        <taxon>Viridiplantae</taxon>
        <taxon>Streptophyta</taxon>
        <taxon>Embryophyta</taxon>
        <taxon>Tracheophyta</taxon>
        <taxon>Spermatophyta</taxon>
        <taxon>Magnoliopsida</taxon>
        <taxon>Liliopsida</taxon>
        <taxon>Asparagales</taxon>
        <taxon>Asparagaceae</taxon>
        <taxon>Asparagoideae</taxon>
        <taxon>Asparagus</taxon>
    </lineage>
</organism>
<keyword evidence="7" id="KW-1185">Reference proteome</keyword>
<dbReference type="GO" id="GO:0042545">
    <property type="term" value="P:cell wall modification"/>
    <property type="evidence" value="ECO:0007669"/>
    <property type="project" value="UniProtKB-UniRule"/>
</dbReference>
<dbReference type="InterPro" id="IPR012334">
    <property type="entry name" value="Pectin_lyas_fold"/>
</dbReference>
<reference evidence="7" key="1">
    <citation type="journal article" date="2017" name="Nat. Commun.">
        <title>The asparagus genome sheds light on the origin and evolution of a young Y chromosome.</title>
        <authorList>
            <person name="Harkess A."/>
            <person name="Zhou J."/>
            <person name="Xu C."/>
            <person name="Bowers J.E."/>
            <person name="Van der Hulst R."/>
            <person name="Ayyampalayam S."/>
            <person name="Mercati F."/>
            <person name="Riccardi P."/>
            <person name="McKain M.R."/>
            <person name="Kakrana A."/>
            <person name="Tang H."/>
            <person name="Ray J."/>
            <person name="Groenendijk J."/>
            <person name="Arikit S."/>
            <person name="Mathioni S.M."/>
            <person name="Nakano M."/>
            <person name="Shan H."/>
            <person name="Telgmann-Rauber A."/>
            <person name="Kanno A."/>
            <person name="Yue Z."/>
            <person name="Chen H."/>
            <person name="Li W."/>
            <person name="Chen Y."/>
            <person name="Xu X."/>
            <person name="Zhang Y."/>
            <person name="Luo S."/>
            <person name="Chen H."/>
            <person name="Gao J."/>
            <person name="Mao Z."/>
            <person name="Pires J.C."/>
            <person name="Luo M."/>
            <person name="Kudrna D."/>
            <person name="Wing R.A."/>
            <person name="Meyers B.C."/>
            <person name="Yi K."/>
            <person name="Kong H."/>
            <person name="Lavrijsen P."/>
            <person name="Sunseri F."/>
            <person name="Falavigna A."/>
            <person name="Ye Y."/>
            <person name="Leebens-Mack J.H."/>
            <person name="Chen G."/>
        </authorList>
    </citation>
    <scope>NUCLEOTIDE SEQUENCE [LARGE SCALE GENOMIC DNA]</scope>
    <source>
        <strain evidence="7">cv. DH0086</strain>
    </source>
</reference>
<accession>A0A5P1EJU0</accession>
<keyword evidence="4" id="KW-0964">Secreted</keyword>
<comment type="subcellular location">
    <subcellularLocation>
        <location evidence="4">Secreted</location>
        <location evidence="4">Cell wall</location>
    </subcellularLocation>
</comment>
<evidence type="ECO:0000313" key="7">
    <source>
        <dbReference type="Proteomes" id="UP000243459"/>
    </source>
</evidence>
<dbReference type="UniPathway" id="UPA00545">
    <property type="reaction ID" value="UER00823"/>
</dbReference>
<keyword evidence="3 4" id="KW-0063">Aspartyl esterase</keyword>
<dbReference type="GO" id="GO:0030599">
    <property type="term" value="F:pectinesterase activity"/>
    <property type="evidence" value="ECO:0007669"/>
    <property type="project" value="UniProtKB-UniRule"/>
</dbReference>
<dbReference type="Gramene" id="ONK66013">
    <property type="protein sequence ID" value="ONK66013"/>
    <property type="gene ID" value="A4U43_C06F3280"/>
</dbReference>
<dbReference type="EMBL" id="CM007386">
    <property type="protein sequence ID" value="ONK66013.1"/>
    <property type="molecule type" value="Genomic_DNA"/>
</dbReference>
<comment type="catalytic activity">
    <reaction evidence="4">
        <text>[(1-&gt;4)-alpha-D-galacturonosyl methyl ester](n) + n H2O = [(1-&gt;4)-alpha-D-galacturonosyl](n) + n methanol + n H(+)</text>
        <dbReference type="Rhea" id="RHEA:22380"/>
        <dbReference type="Rhea" id="RHEA-COMP:14570"/>
        <dbReference type="Rhea" id="RHEA-COMP:14573"/>
        <dbReference type="ChEBI" id="CHEBI:15377"/>
        <dbReference type="ChEBI" id="CHEBI:15378"/>
        <dbReference type="ChEBI" id="CHEBI:17790"/>
        <dbReference type="ChEBI" id="CHEBI:140522"/>
        <dbReference type="ChEBI" id="CHEBI:140523"/>
        <dbReference type="EC" id="3.1.1.11"/>
    </reaction>
</comment>
<protein>
    <recommendedName>
        <fullName evidence="4">Pectinesterase</fullName>
        <ecNumber evidence="4">3.1.1.11</ecNumber>
    </recommendedName>
</protein>
<dbReference type="OMA" id="LIRHEMF"/>
<keyword evidence="4" id="KW-0134">Cell wall</keyword>
<dbReference type="Pfam" id="PF01095">
    <property type="entry name" value="Pectinesterase"/>
    <property type="match status" value="1"/>
</dbReference>
<evidence type="ECO:0000256" key="2">
    <source>
        <dbReference type="ARBA" id="ARBA00022801"/>
    </source>
</evidence>
<keyword evidence="4" id="KW-0961">Cell wall biogenesis/degradation</keyword>